<dbReference type="InterPro" id="IPR023867">
    <property type="entry name" value="Sulphatase_maturase_rSAM"/>
</dbReference>
<evidence type="ECO:0000313" key="1">
    <source>
        <dbReference type="EMBL" id="PHH06630.1"/>
    </source>
</evidence>
<sequence length="168" mass="19400">MTGCQAKVLVTLINRQNCCQPERLYRDLRSQGSRQLQFIPLQARDNPASITDQQWAAFLTAVFDVWVREDIGRISVQLFDSALEIWRGNPPPICAFPLPDECQACPVRYLCNSDTPQPWVEGKNALCAGYQAFFRHSAPHMRVMRDLMRYRRSPVELMALMRQSQRVN</sequence>
<dbReference type="PANTHER" id="PTHR43273">
    <property type="entry name" value="ANAEROBIC SULFATASE-MATURATING ENZYME HOMOLOG ASLB-RELATED"/>
    <property type="match status" value="1"/>
</dbReference>
<reference evidence="2" key="1">
    <citation type="submission" date="2017-09" db="EMBL/GenBank/DDBJ databases">
        <title>FDA dAtabase for Regulatory Grade micrObial Sequences (FDA-ARGOS): Supporting development and validation of Infectious Disease Dx tests.</title>
        <authorList>
            <person name="Minogue T."/>
            <person name="Wolcott M."/>
            <person name="Wasieloski L."/>
            <person name="Aguilar W."/>
            <person name="Moore D."/>
            <person name="Tallon L."/>
            <person name="Sadzewicz L."/>
            <person name="Ott S."/>
            <person name="Zhao X."/>
            <person name="Nagaraj S."/>
            <person name="Vavikolanu K."/>
            <person name="Aluvathingal J."/>
            <person name="Nadendla S."/>
            <person name="Sichtig H."/>
        </authorList>
    </citation>
    <scope>NUCLEOTIDE SEQUENCE [LARGE SCALE GENOMIC DNA]</scope>
    <source>
        <strain evidence="2">FDAARGOS_404</strain>
    </source>
</reference>
<protein>
    <recommendedName>
        <fullName evidence="3">Radical SAM protein</fullName>
    </recommendedName>
</protein>
<dbReference type="EMBL" id="PDLK01000002">
    <property type="protein sequence ID" value="PHH06630.1"/>
    <property type="molecule type" value="Genomic_DNA"/>
</dbReference>
<dbReference type="GeneID" id="30334623"/>
<name>A0A855EMF8_9ENTR</name>
<dbReference type="AlphaFoldDB" id="A0A855EMF8"/>
<dbReference type="InterPro" id="IPR013785">
    <property type="entry name" value="Aldolase_TIM"/>
</dbReference>
<dbReference type="Gene3D" id="3.20.20.70">
    <property type="entry name" value="Aldolase class I"/>
    <property type="match status" value="2"/>
</dbReference>
<comment type="caution">
    <text evidence="1">The sequence shown here is derived from an EMBL/GenBank/DDBJ whole genome shotgun (WGS) entry which is preliminary data.</text>
</comment>
<dbReference type="KEGG" id="lax:APT61_21995"/>
<evidence type="ECO:0000313" key="2">
    <source>
        <dbReference type="Proteomes" id="UP000222768"/>
    </source>
</evidence>
<dbReference type="GO" id="GO:0016491">
    <property type="term" value="F:oxidoreductase activity"/>
    <property type="evidence" value="ECO:0007669"/>
    <property type="project" value="InterPro"/>
</dbReference>
<dbReference type="RefSeq" id="WP_032615575.1">
    <property type="nucleotide sequence ID" value="NZ_CP013990.1"/>
</dbReference>
<organism evidence="1 2">
    <name type="scientific">Leclercia adecarboxylata</name>
    <dbReference type="NCBI Taxonomy" id="83655"/>
    <lineage>
        <taxon>Bacteria</taxon>
        <taxon>Pseudomonadati</taxon>
        <taxon>Pseudomonadota</taxon>
        <taxon>Gammaproteobacteria</taxon>
        <taxon>Enterobacterales</taxon>
        <taxon>Enterobacteriaceae</taxon>
        <taxon>Leclercia</taxon>
    </lineage>
</organism>
<dbReference type="Proteomes" id="UP000222768">
    <property type="component" value="Unassembled WGS sequence"/>
</dbReference>
<accession>A0A855EMF8</accession>
<proteinExistence type="predicted"/>
<gene>
    <name evidence="1" type="ORF">CRX53_23165</name>
</gene>
<dbReference type="PANTHER" id="PTHR43273:SF3">
    <property type="entry name" value="ANAEROBIC SULFATASE-MATURATING ENZYME HOMOLOG ASLB-RELATED"/>
    <property type="match status" value="1"/>
</dbReference>
<evidence type="ECO:0008006" key="3">
    <source>
        <dbReference type="Google" id="ProtNLM"/>
    </source>
</evidence>